<dbReference type="PROSITE" id="PS50928">
    <property type="entry name" value="ABC_TM1"/>
    <property type="match status" value="1"/>
</dbReference>
<dbReference type="InterPro" id="IPR050366">
    <property type="entry name" value="BP-dependent_transpt_permease"/>
</dbReference>
<feature type="transmembrane region" description="Helical" evidence="7">
    <location>
        <begin position="187"/>
        <end position="208"/>
    </location>
</feature>
<evidence type="ECO:0000256" key="3">
    <source>
        <dbReference type="ARBA" id="ARBA00022475"/>
    </source>
</evidence>
<accession>A0A3Q9G049</accession>
<dbReference type="PANTHER" id="PTHR43386:SF1">
    <property type="entry name" value="D,D-DIPEPTIDE TRANSPORT SYSTEM PERMEASE PROTEIN DDPC-RELATED"/>
    <property type="match status" value="1"/>
</dbReference>
<reference evidence="9 10" key="1">
    <citation type="submission" date="2018-12" db="EMBL/GenBank/DDBJ databases">
        <title>Complete genome sequence of Flaviflexus sp. H23T48.</title>
        <authorList>
            <person name="Bae J.-W."/>
            <person name="Lee J.-Y."/>
        </authorList>
    </citation>
    <scope>NUCLEOTIDE SEQUENCE [LARGE SCALE GENOMIC DNA]</scope>
    <source>
        <strain evidence="9 10">H23T48</strain>
    </source>
</reference>
<sequence>MENTDPKAHMAAVGDFNAAELDDEVLDSTTNKSYSQGQLVLRRFLRHRAAMISLFIFLFIVVMAFTSIGFGPVPGWWKYDYTSTHDIVNGGAPTLGWFTVGEHPFGQDNVGKDYFALIMRGTQRSIIIAFIVGIVSTLIGTLIGALSGYLRGWVESVLMRLTDLFIVIPLLLLAAVVGQLASERLNGGIVMLALLLGFLSWTGLARLVRGEVLSLREREFVYAAQALGASTPRIIIKHILPNCLGTIIVSATLAISAAILLETSLSFLGFGVRAPDTSLGLLISQYQQKFSTQPWLFYWPAGLILAIALSVNFIGDGLRDAFDPRQKGKAKKIKSKKAEAKA</sequence>
<evidence type="ECO:0000313" key="10">
    <source>
        <dbReference type="Proteomes" id="UP000280344"/>
    </source>
</evidence>
<keyword evidence="6 7" id="KW-0472">Membrane</keyword>
<evidence type="ECO:0000256" key="1">
    <source>
        <dbReference type="ARBA" id="ARBA00004651"/>
    </source>
</evidence>
<evidence type="ECO:0000256" key="7">
    <source>
        <dbReference type="RuleBase" id="RU363032"/>
    </source>
</evidence>
<proteinExistence type="inferred from homology"/>
<feature type="transmembrane region" description="Helical" evidence="7">
    <location>
        <begin position="161"/>
        <end position="181"/>
    </location>
</feature>
<dbReference type="Proteomes" id="UP000280344">
    <property type="component" value="Chromosome"/>
</dbReference>
<feature type="transmembrane region" description="Helical" evidence="7">
    <location>
        <begin position="296"/>
        <end position="315"/>
    </location>
</feature>
<evidence type="ECO:0000256" key="6">
    <source>
        <dbReference type="ARBA" id="ARBA00023136"/>
    </source>
</evidence>
<dbReference type="AlphaFoldDB" id="A0A3Q9G049"/>
<dbReference type="Gene3D" id="1.10.3720.10">
    <property type="entry name" value="MetI-like"/>
    <property type="match status" value="1"/>
</dbReference>
<keyword evidence="5 7" id="KW-1133">Transmembrane helix</keyword>
<dbReference type="InterPro" id="IPR025966">
    <property type="entry name" value="OppC_N"/>
</dbReference>
<dbReference type="Pfam" id="PF12911">
    <property type="entry name" value="OppC_N"/>
    <property type="match status" value="1"/>
</dbReference>
<keyword evidence="2 7" id="KW-0813">Transport</keyword>
<name>A0A3Q9G049_9ACTO</name>
<dbReference type="Pfam" id="PF00528">
    <property type="entry name" value="BPD_transp_1"/>
    <property type="match status" value="1"/>
</dbReference>
<feature type="transmembrane region" description="Helical" evidence="7">
    <location>
        <begin position="239"/>
        <end position="261"/>
    </location>
</feature>
<evidence type="ECO:0000313" key="9">
    <source>
        <dbReference type="EMBL" id="AZQ75963.1"/>
    </source>
</evidence>
<feature type="domain" description="ABC transmembrane type-1" evidence="8">
    <location>
        <begin position="122"/>
        <end position="315"/>
    </location>
</feature>
<dbReference type="InterPro" id="IPR035906">
    <property type="entry name" value="MetI-like_sf"/>
</dbReference>
<dbReference type="SUPFAM" id="SSF161098">
    <property type="entry name" value="MetI-like"/>
    <property type="match status" value="1"/>
</dbReference>
<evidence type="ECO:0000256" key="4">
    <source>
        <dbReference type="ARBA" id="ARBA00022692"/>
    </source>
</evidence>
<dbReference type="GO" id="GO:0005886">
    <property type="term" value="C:plasma membrane"/>
    <property type="evidence" value="ECO:0007669"/>
    <property type="project" value="UniProtKB-SubCell"/>
</dbReference>
<feature type="transmembrane region" description="Helical" evidence="7">
    <location>
        <begin position="49"/>
        <end position="70"/>
    </location>
</feature>
<dbReference type="GO" id="GO:0055085">
    <property type="term" value="P:transmembrane transport"/>
    <property type="evidence" value="ECO:0007669"/>
    <property type="project" value="InterPro"/>
</dbReference>
<evidence type="ECO:0000259" key="8">
    <source>
        <dbReference type="PROSITE" id="PS50928"/>
    </source>
</evidence>
<evidence type="ECO:0000256" key="5">
    <source>
        <dbReference type="ARBA" id="ARBA00022989"/>
    </source>
</evidence>
<dbReference type="RefSeq" id="WP_126702773.1">
    <property type="nucleotide sequence ID" value="NZ_CP034593.1"/>
</dbReference>
<comment type="subcellular location">
    <subcellularLocation>
        <location evidence="1 7">Cell membrane</location>
        <topology evidence="1 7">Multi-pass membrane protein</topology>
    </subcellularLocation>
</comment>
<evidence type="ECO:0000256" key="2">
    <source>
        <dbReference type="ARBA" id="ARBA00022448"/>
    </source>
</evidence>
<feature type="transmembrane region" description="Helical" evidence="7">
    <location>
        <begin position="126"/>
        <end position="149"/>
    </location>
</feature>
<organism evidence="9 10">
    <name type="scientific">Flaviflexus ciconiae</name>
    <dbReference type="NCBI Taxonomy" id="2496867"/>
    <lineage>
        <taxon>Bacteria</taxon>
        <taxon>Bacillati</taxon>
        <taxon>Actinomycetota</taxon>
        <taxon>Actinomycetes</taxon>
        <taxon>Actinomycetales</taxon>
        <taxon>Actinomycetaceae</taxon>
        <taxon>Flaviflexus</taxon>
    </lineage>
</organism>
<dbReference type="PANTHER" id="PTHR43386">
    <property type="entry name" value="OLIGOPEPTIDE TRANSPORT SYSTEM PERMEASE PROTEIN APPC"/>
    <property type="match status" value="1"/>
</dbReference>
<keyword evidence="3" id="KW-1003">Cell membrane</keyword>
<dbReference type="KEGG" id="flh:EJ997_00120"/>
<keyword evidence="10" id="KW-1185">Reference proteome</keyword>
<gene>
    <name evidence="9" type="ORF">EJ997_00120</name>
</gene>
<protein>
    <submittedName>
        <fullName evidence="9">ABC transporter permease</fullName>
    </submittedName>
</protein>
<dbReference type="OrthoDB" id="6637947at2"/>
<comment type="similarity">
    <text evidence="7">Belongs to the binding-protein-dependent transport system permease family.</text>
</comment>
<dbReference type="InterPro" id="IPR000515">
    <property type="entry name" value="MetI-like"/>
</dbReference>
<dbReference type="EMBL" id="CP034593">
    <property type="protein sequence ID" value="AZQ75963.1"/>
    <property type="molecule type" value="Genomic_DNA"/>
</dbReference>
<keyword evidence="4 7" id="KW-0812">Transmembrane</keyword>
<dbReference type="CDD" id="cd06261">
    <property type="entry name" value="TM_PBP2"/>
    <property type="match status" value="1"/>
</dbReference>